<evidence type="ECO:0000256" key="5">
    <source>
        <dbReference type="ARBA" id="ARBA00022989"/>
    </source>
</evidence>
<feature type="transmembrane region" description="Helical" evidence="8">
    <location>
        <begin position="395"/>
        <end position="417"/>
    </location>
</feature>
<reference evidence="9 10" key="1">
    <citation type="journal article" date="2013" name="Int. J. Syst. Evol. Microbiol.">
        <title>Tumebacillus flagellatus sp. nov., an alpha-amylase/pullulanase-producing bacterium isolated from cassava wastewater.</title>
        <authorList>
            <person name="Wang Q."/>
            <person name="Xie N."/>
            <person name="Qin Y."/>
            <person name="Shen N."/>
            <person name="Zhu J."/>
            <person name="Mi H."/>
            <person name="Huang R."/>
        </authorList>
    </citation>
    <scope>NUCLEOTIDE SEQUENCE [LARGE SCALE GENOMIC DNA]</scope>
    <source>
        <strain evidence="9 10">GST4</strain>
    </source>
</reference>
<feature type="transmembrane region" description="Helical" evidence="8">
    <location>
        <begin position="325"/>
        <end position="349"/>
    </location>
</feature>
<comment type="caution">
    <text evidence="9">The sequence shown here is derived from an EMBL/GenBank/DDBJ whole genome shotgun (WGS) entry which is preliminary data.</text>
</comment>
<dbReference type="eggNOG" id="COG0591">
    <property type="taxonomic scope" value="Bacteria"/>
</dbReference>
<dbReference type="PANTHER" id="PTHR48086:SF8">
    <property type="entry name" value="MONOCARBOXYLIC ACID PERMEASE"/>
    <property type="match status" value="1"/>
</dbReference>
<evidence type="ECO:0000256" key="1">
    <source>
        <dbReference type="ARBA" id="ARBA00004141"/>
    </source>
</evidence>
<dbReference type="InterPro" id="IPR038377">
    <property type="entry name" value="Na/Glc_symporter_sf"/>
</dbReference>
<feature type="transmembrane region" description="Helical" evidence="8">
    <location>
        <begin position="77"/>
        <end position="96"/>
    </location>
</feature>
<dbReference type="GO" id="GO:0022857">
    <property type="term" value="F:transmembrane transporter activity"/>
    <property type="evidence" value="ECO:0007669"/>
    <property type="project" value="InterPro"/>
</dbReference>
<dbReference type="AlphaFoldDB" id="A0A074MGT1"/>
<dbReference type="PANTHER" id="PTHR48086">
    <property type="entry name" value="SODIUM/PROLINE SYMPORTER-RELATED"/>
    <property type="match status" value="1"/>
</dbReference>
<organism evidence="9 10">
    <name type="scientific">Tumebacillus flagellatus</name>
    <dbReference type="NCBI Taxonomy" id="1157490"/>
    <lineage>
        <taxon>Bacteria</taxon>
        <taxon>Bacillati</taxon>
        <taxon>Bacillota</taxon>
        <taxon>Bacilli</taxon>
        <taxon>Bacillales</taxon>
        <taxon>Alicyclobacillaceae</taxon>
        <taxon>Tumebacillus</taxon>
    </lineage>
</organism>
<dbReference type="OrthoDB" id="9810181at2"/>
<comment type="subcellular location">
    <subcellularLocation>
        <location evidence="1">Membrane</location>
        <topology evidence="1">Multi-pass membrane protein</topology>
    </subcellularLocation>
</comment>
<evidence type="ECO:0000256" key="4">
    <source>
        <dbReference type="ARBA" id="ARBA00022692"/>
    </source>
</evidence>
<feature type="transmembrane region" description="Helical" evidence="8">
    <location>
        <begin position="123"/>
        <end position="140"/>
    </location>
</feature>
<evidence type="ECO:0000256" key="8">
    <source>
        <dbReference type="SAM" id="Phobius"/>
    </source>
</evidence>
<keyword evidence="4 8" id="KW-0812">Transmembrane</keyword>
<proteinExistence type="inferred from homology"/>
<dbReference type="InterPro" id="IPR001734">
    <property type="entry name" value="Na/solute_symporter"/>
</dbReference>
<keyword evidence="5 8" id="KW-1133">Transmembrane helix</keyword>
<evidence type="ECO:0000256" key="6">
    <source>
        <dbReference type="ARBA" id="ARBA00023136"/>
    </source>
</evidence>
<feature type="transmembrane region" description="Helical" evidence="8">
    <location>
        <begin position="424"/>
        <end position="440"/>
    </location>
</feature>
<evidence type="ECO:0000256" key="7">
    <source>
        <dbReference type="RuleBase" id="RU362091"/>
    </source>
</evidence>
<dbReference type="EMBL" id="JMIR01000002">
    <property type="protein sequence ID" value="KEO84937.1"/>
    <property type="molecule type" value="Genomic_DNA"/>
</dbReference>
<accession>A0A074MGT1</accession>
<dbReference type="RefSeq" id="WP_038084122.1">
    <property type="nucleotide sequence ID" value="NZ_JMIR01000002.1"/>
</dbReference>
<feature type="transmembrane region" description="Helical" evidence="8">
    <location>
        <begin position="6"/>
        <end position="25"/>
    </location>
</feature>
<dbReference type="STRING" id="1157490.EL26_02725"/>
<dbReference type="Pfam" id="PF00474">
    <property type="entry name" value="SSF"/>
    <property type="match status" value="1"/>
</dbReference>
<evidence type="ECO:0000256" key="2">
    <source>
        <dbReference type="ARBA" id="ARBA00006434"/>
    </source>
</evidence>
<evidence type="ECO:0000313" key="9">
    <source>
        <dbReference type="EMBL" id="KEO84937.1"/>
    </source>
</evidence>
<dbReference type="PROSITE" id="PS50283">
    <property type="entry name" value="NA_SOLUT_SYMP_3"/>
    <property type="match status" value="1"/>
</dbReference>
<gene>
    <name evidence="9" type="ORF">EL26_02725</name>
</gene>
<feature type="transmembrane region" description="Helical" evidence="8">
    <location>
        <begin position="369"/>
        <end position="389"/>
    </location>
</feature>
<feature type="transmembrane region" description="Helical" evidence="8">
    <location>
        <begin position="160"/>
        <end position="181"/>
    </location>
</feature>
<evidence type="ECO:0000313" key="10">
    <source>
        <dbReference type="Proteomes" id="UP000027931"/>
    </source>
</evidence>
<keyword evidence="6 8" id="KW-0472">Membrane</keyword>
<protein>
    <submittedName>
        <fullName evidence="9">Symporter</fullName>
    </submittedName>
</protein>
<dbReference type="Gene3D" id="1.20.1730.10">
    <property type="entry name" value="Sodium/glucose cotransporter"/>
    <property type="match status" value="1"/>
</dbReference>
<feature type="transmembrane region" description="Helical" evidence="8">
    <location>
        <begin position="452"/>
        <end position="470"/>
    </location>
</feature>
<feature type="transmembrane region" description="Helical" evidence="8">
    <location>
        <begin position="45"/>
        <end position="65"/>
    </location>
</feature>
<dbReference type="Proteomes" id="UP000027931">
    <property type="component" value="Unassembled WGS sequence"/>
</dbReference>
<keyword evidence="10" id="KW-1185">Reference proteome</keyword>
<sequence length="502" mass="54515">MTGNSTAFTITAIIVLLVVMIGFVAGRNKSSRSSVEEWSVGGRRFGTLLVWFLVGADLYTAYTFLALTSQSYTAGSLAFFAIPYCILAYSIAYFFLPRLWKVAKAYKFTTLADYAKGRFDSKLLSAIIAIVGVLMLIPYIDLQLSGIQNTLQIAGSGIVNVKMVVIISFLLVALYTFFSGIKGPTYTAVIKDILIWVVMLFLVVSLPMMHFGSWGSMIDTISQKAPKMLTIPTSGPKSYLWFTTASLVSALALFMWAHAATGVFTSKSANALRKNAILLPLYNVVLILVIFLGLLAKMVLPANTDAKFALLELVRVSYGGWTQGVVYATIALASLIPCSIMAIGASNLFANNIYRDMINPNVSPKKLTLFTRSMVFVVIGLALICGLMFPTALVSLQLLGVSGMVQIFPAIVFSLFWKTQTREATIAGLLVGLVVTFTVYGTNSAHGIYEGAWGLAANFVVVAVLNPFFVRNRQANPVTEFLFGDQKAAEAAAQKQEQAMMS</sequence>
<dbReference type="CDD" id="cd10322">
    <property type="entry name" value="SLC5sbd"/>
    <property type="match status" value="1"/>
</dbReference>
<comment type="similarity">
    <text evidence="2 7">Belongs to the sodium:solute symporter (SSF) (TC 2.A.21) family.</text>
</comment>
<evidence type="ECO:0000256" key="3">
    <source>
        <dbReference type="ARBA" id="ARBA00022448"/>
    </source>
</evidence>
<dbReference type="InterPro" id="IPR050277">
    <property type="entry name" value="Sodium:Solute_Symporter"/>
</dbReference>
<feature type="transmembrane region" description="Helical" evidence="8">
    <location>
        <begin position="193"/>
        <end position="218"/>
    </location>
</feature>
<feature type="transmembrane region" description="Helical" evidence="8">
    <location>
        <begin position="238"/>
        <end position="264"/>
    </location>
</feature>
<name>A0A074MGT1_9BACL</name>
<dbReference type="GO" id="GO:0005886">
    <property type="term" value="C:plasma membrane"/>
    <property type="evidence" value="ECO:0007669"/>
    <property type="project" value="TreeGrafter"/>
</dbReference>
<keyword evidence="3" id="KW-0813">Transport</keyword>
<feature type="transmembrane region" description="Helical" evidence="8">
    <location>
        <begin position="276"/>
        <end position="296"/>
    </location>
</feature>